<proteinExistence type="predicted"/>
<dbReference type="EMBL" id="KP136319">
    <property type="protein sequence ID" value="AJF97892.1"/>
    <property type="molecule type" value="Genomic_DNA"/>
</dbReference>
<sequence>MGKNTMAQRLWDESLAPRYVCPDVIVLGRQHVCPSRGSVLSVRRVFLLFSFFSFDAPFFVCTRTRNKATPSFFYFQSFFTFLFYVFIPFSACGSVNRRLKS</sequence>
<keyword evidence="1" id="KW-0472">Membrane</keyword>
<dbReference type="GeneID" id="23462809"/>
<reference evidence="2 3" key="1">
    <citation type="journal article" date="2015" name="Parasitol. Res.">
        <title>Viruses in close associations with free-living amoebae.</title>
        <authorList>
            <person name="Scheid P."/>
        </authorList>
    </citation>
    <scope>NUCLEOTIDE SEQUENCE [LARGE SCALE GENOMIC DNA]</scope>
    <source>
        <strain evidence="2">KlaHel</strain>
    </source>
</reference>
<feature type="transmembrane region" description="Helical" evidence="1">
    <location>
        <begin position="72"/>
        <end position="95"/>
    </location>
</feature>
<evidence type="ECO:0008006" key="4">
    <source>
        <dbReference type="Google" id="ProtNLM"/>
    </source>
</evidence>
<keyword evidence="1" id="KW-0812">Transmembrane</keyword>
<organism evidence="2 3">
    <name type="scientific">Pandoravirus inopinatum</name>
    <dbReference type="NCBI Taxonomy" id="1605721"/>
    <lineage>
        <taxon>Viruses</taxon>
        <taxon>Pandoravirus</taxon>
    </lineage>
</organism>
<feature type="transmembrane region" description="Helical" evidence="1">
    <location>
        <begin position="45"/>
        <end position="60"/>
    </location>
</feature>
<name>A0A0B5JDS8_9VIRU</name>
<keyword evidence="1" id="KW-1133">Transmembrane helix</keyword>
<protein>
    <recommendedName>
        <fullName evidence="4">Transmembrane protein</fullName>
    </recommendedName>
</protein>
<evidence type="ECO:0000256" key="1">
    <source>
        <dbReference type="SAM" id="Phobius"/>
    </source>
</evidence>
<accession>A0A0B5JDS8</accession>
<dbReference type="KEGG" id="vg:23462809"/>
<dbReference type="RefSeq" id="YP_009120127.1">
    <property type="nucleotide sequence ID" value="NC_026440.1"/>
</dbReference>
<dbReference type="Proteomes" id="UP000202511">
    <property type="component" value="Segment"/>
</dbReference>
<evidence type="ECO:0000313" key="2">
    <source>
        <dbReference type="EMBL" id="AJF97892.1"/>
    </source>
</evidence>
<evidence type="ECO:0000313" key="3">
    <source>
        <dbReference type="Proteomes" id="UP000202511"/>
    </source>
</evidence>